<dbReference type="EMBL" id="LT899436">
    <property type="protein sequence ID" value="SNR13903.1"/>
    <property type="molecule type" value="Genomic_DNA"/>
</dbReference>
<reference evidence="2 3" key="1">
    <citation type="submission" date="2017-07" db="EMBL/GenBank/DDBJ databases">
        <authorList>
            <person name="Sun Z.S."/>
            <person name="Albrecht U."/>
            <person name="Echele G."/>
            <person name="Lee C.C."/>
        </authorList>
    </citation>
    <scope>NUCLEOTIDE SEQUENCE [LARGE SCALE GENOMIC DNA]</scope>
    <source>
        <strain evidence="3">type strain: KCTC 22618</strain>
    </source>
</reference>
<dbReference type="Proteomes" id="UP000215214">
    <property type="component" value="Chromosome TJEJU"/>
</dbReference>
<dbReference type="InterPro" id="IPR000595">
    <property type="entry name" value="cNMP-bd_dom"/>
</dbReference>
<evidence type="ECO:0000259" key="1">
    <source>
        <dbReference type="PROSITE" id="PS50042"/>
    </source>
</evidence>
<keyword evidence="3" id="KW-1185">Reference proteome</keyword>
<name>A0A238U3W9_9FLAO</name>
<organism evidence="2 3">
    <name type="scientific">Tenacibaculum jejuense</name>
    <dbReference type="NCBI Taxonomy" id="584609"/>
    <lineage>
        <taxon>Bacteria</taxon>
        <taxon>Pseudomonadati</taxon>
        <taxon>Bacteroidota</taxon>
        <taxon>Flavobacteriia</taxon>
        <taxon>Flavobacteriales</taxon>
        <taxon>Flavobacteriaceae</taxon>
        <taxon>Tenacibaculum</taxon>
    </lineage>
</organism>
<dbReference type="KEGG" id="tje:TJEJU_0094"/>
<dbReference type="InterPro" id="IPR014710">
    <property type="entry name" value="RmlC-like_jellyroll"/>
</dbReference>
<gene>
    <name evidence="2" type="ORF">TJEJU_0094</name>
</gene>
<dbReference type="CDD" id="cd00038">
    <property type="entry name" value="CAP_ED"/>
    <property type="match status" value="1"/>
</dbReference>
<dbReference type="OrthoDB" id="758145at2"/>
<evidence type="ECO:0000313" key="2">
    <source>
        <dbReference type="EMBL" id="SNR13903.1"/>
    </source>
</evidence>
<dbReference type="Pfam" id="PF00027">
    <property type="entry name" value="cNMP_binding"/>
    <property type="match status" value="1"/>
</dbReference>
<dbReference type="RefSeq" id="WP_095068774.1">
    <property type="nucleotide sequence ID" value="NZ_LT899436.1"/>
</dbReference>
<accession>A0A238U3W9</accession>
<sequence length="189" mass="22212">MSLKIYLKEIINDESLDIHINEIVDAFEEKTLSKNELFVKEGAICDYFCFIESGILQHYITIDGEEKTTYLALKNTCTSALKSFLHQKPSRKNIKTLSEVKLQVLSIQQFNQLLKNNKAFFLFYYKLIENQIFLIDDYRINLLTLSPEDRYQKLLANDPELLKNIPLHYLASFLGISKRHMSRIRKKVK</sequence>
<feature type="domain" description="Cyclic nucleotide-binding" evidence="1">
    <location>
        <begin position="22"/>
        <end position="114"/>
    </location>
</feature>
<protein>
    <recommendedName>
        <fullName evidence="1">Cyclic nucleotide-binding domain-containing protein</fullName>
    </recommendedName>
</protein>
<dbReference type="InterPro" id="IPR018490">
    <property type="entry name" value="cNMP-bd_dom_sf"/>
</dbReference>
<dbReference type="AlphaFoldDB" id="A0A238U3W9"/>
<dbReference type="Gene3D" id="2.60.120.10">
    <property type="entry name" value="Jelly Rolls"/>
    <property type="match status" value="1"/>
</dbReference>
<proteinExistence type="predicted"/>
<evidence type="ECO:0000313" key="3">
    <source>
        <dbReference type="Proteomes" id="UP000215214"/>
    </source>
</evidence>
<dbReference type="SUPFAM" id="SSF51206">
    <property type="entry name" value="cAMP-binding domain-like"/>
    <property type="match status" value="1"/>
</dbReference>
<dbReference type="PROSITE" id="PS50042">
    <property type="entry name" value="CNMP_BINDING_3"/>
    <property type="match status" value="1"/>
</dbReference>